<feature type="domain" description="FAD-binding" evidence="6">
    <location>
        <begin position="8"/>
        <end position="173"/>
    </location>
</feature>
<name>A0A0G2I6C7_9PEZI</name>
<keyword evidence="5" id="KW-0560">Oxidoreductase</keyword>
<dbReference type="PANTHER" id="PTHR47356:SF2">
    <property type="entry name" value="FAD-BINDING DOMAIN-CONTAINING PROTEIN-RELATED"/>
    <property type="match status" value="1"/>
</dbReference>
<comment type="caution">
    <text evidence="7">The sequence shown here is derived from an EMBL/GenBank/DDBJ whole genome shotgun (WGS) entry which is preliminary data.</text>
</comment>
<comment type="cofactor">
    <cofactor evidence="1">
        <name>FAD</name>
        <dbReference type="ChEBI" id="CHEBI:57692"/>
    </cofactor>
</comment>
<dbReference type="SUPFAM" id="SSF51905">
    <property type="entry name" value="FAD/NAD(P)-binding domain"/>
    <property type="match status" value="1"/>
</dbReference>
<protein>
    <submittedName>
        <fullName evidence="7">Putative monooxygenase fad-binding protein</fullName>
    </submittedName>
</protein>
<dbReference type="OrthoDB" id="10029326at2759"/>
<gene>
    <name evidence="7" type="ORF">UCDDA912_g04623</name>
</gene>
<reference evidence="7 8" key="2">
    <citation type="submission" date="2015-05" db="EMBL/GenBank/DDBJ databases">
        <authorList>
            <person name="Morales-Cruz A."/>
            <person name="Amrine K.C."/>
            <person name="Cantu D."/>
        </authorList>
    </citation>
    <scope>NUCLEOTIDE SEQUENCE [LARGE SCALE GENOMIC DNA]</scope>
    <source>
        <strain evidence="7">DA912</strain>
    </source>
</reference>
<evidence type="ECO:0000256" key="5">
    <source>
        <dbReference type="ARBA" id="ARBA00023002"/>
    </source>
</evidence>
<dbReference type="Gene3D" id="3.50.50.60">
    <property type="entry name" value="FAD/NAD(P)-binding domain"/>
    <property type="match status" value="1"/>
</dbReference>
<evidence type="ECO:0000256" key="4">
    <source>
        <dbReference type="ARBA" id="ARBA00022827"/>
    </source>
</evidence>
<keyword evidence="4" id="KW-0274">FAD</keyword>
<dbReference type="EMBL" id="LCUC01000162">
    <property type="protein sequence ID" value="KKY35405.1"/>
    <property type="molecule type" value="Genomic_DNA"/>
</dbReference>
<evidence type="ECO:0000313" key="8">
    <source>
        <dbReference type="Proteomes" id="UP000034680"/>
    </source>
</evidence>
<reference evidence="7 8" key="1">
    <citation type="submission" date="2015-05" db="EMBL/GenBank/DDBJ databases">
        <title>Distinctive expansion of gene families associated with plant cell wall degradation and secondary metabolism in the genomes of grapevine trunk pathogens.</title>
        <authorList>
            <person name="Lawrence D.P."/>
            <person name="Travadon R."/>
            <person name="Rolshausen P.E."/>
            <person name="Baumgartner K."/>
        </authorList>
    </citation>
    <scope>NUCLEOTIDE SEQUENCE [LARGE SCALE GENOMIC DNA]</scope>
    <source>
        <strain evidence="7">DA912</strain>
    </source>
</reference>
<dbReference type="InterPro" id="IPR050562">
    <property type="entry name" value="FAD_mOase_fung"/>
</dbReference>
<keyword evidence="8" id="KW-1185">Reference proteome</keyword>
<evidence type="ECO:0000256" key="1">
    <source>
        <dbReference type="ARBA" id="ARBA00001974"/>
    </source>
</evidence>
<comment type="similarity">
    <text evidence="2">Belongs to the paxM FAD-dependent monooxygenase family.</text>
</comment>
<dbReference type="Proteomes" id="UP000034680">
    <property type="component" value="Unassembled WGS sequence"/>
</dbReference>
<proteinExistence type="inferred from homology"/>
<dbReference type="InterPro" id="IPR036188">
    <property type="entry name" value="FAD/NAD-bd_sf"/>
</dbReference>
<dbReference type="AlphaFoldDB" id="A0A0G2I6C7"/>
<dbReference type="InterPro" id="IPR002938">
    <property type="entry name" value="FAD-bd"/>
</dbReference>
<evidence type="ECO:0000313" key="7">
    <source>
        <dbReference type="EMBL" id="KKY35405.1"/>
    </source>
</evidence>
<dbReference type="GO" id="GO:0071949">
    <property type="term" value="F:FAD binding"/>
    <property type="evidence" value="ECO:0007669"/>
    <property type="project" value="InterPro"/>
</dbReference>
<dbReference type="Pfam" id="PF01494">
    <property type="entry name" value="FAD_binding_3"/>
    <property type="match status" value="1"/>
</dbReference>
<keyword evidence="7" id="KW-0503">Monooxygenase</keyword>
<keyword evidence="3" id="KW-0285">Flavoprotein</keyword>
<dbReference type="PANTHER" id="PTHR47356">
    <property type="entry name" value="FAD-DEPENDENT MONOOXYGENASE ASQG-RELATED"/>
    <property type="match status" value="1"/>
</dbReference>
<dbReference type="STRING" id="1214573.A0A0G2I6C7"/>
<evidence type="ECO:0000256" key="2">
    <source>
        <dbReference type="ARBA" id="ARBA00007992"/>
    </source>
</evidence>
<organism evidence="7 8">
    <name type="scientific">Diaporthe ampelina</name>
    <dbReference type="NCBI Taxonomy" id="1214573"/>
    <lineage>
        <taxon>Eukaryota</taxon>
        <taxon>Fungi</taxon>
        <taxon>Dikarya</taxon>
        <taxon>Ascomycota</taxon>
        <taxon>Pezizomycotina</taxon>
        <taxon>Sordariomycetes</taxon>
        <taxon>Sordariomycetidae</taxon>
        <taxon>Diaporthales</taxon>
        <taxon>Diaporthaceae</taxon>
        <taxon>Diaporthe</taxon>
    </lineage>
</organism>
<dbReference type="PRINTS" id="PR00420">
    <property type="entry name" value="RNGMNOXGNASE"/>
</dbReference>
<dbReference type="GO" id="GO:0004497">
    <property type="term" value="F:monooxygenase activity"/>
    <property type="evidence" value="ECO:0007669"/>
    <property type="project" value="UniProtKB-KW"/>
</dbReference>
<evidence type="ECO:0000256" key="3">
    <source>
        <dbReference type="ARBA" id="ARBA00022630"/>
    </source>
</evidence>
<evidence type="ECO:0000259" key="6">
    <source>
        <dbReference type="Pfam" id="PF01494"/>
    </source>
</evidence>
<accession>A0A0G2I6C7</accession>
<sequence>MAAEKRHTTVIIAGSGLTGLTLALVLQDLGVPYLLLEAHDNCTPNVGASLALQPQGLRIYHQLGLLEDIEAIYQPIKRTITGDAETGKLHVVDTTEILKERHGYDTGFFNRYDLLCVLHKHIREKERLLVNQKIIRVDGYEDKVVVQTSAGDVFEGQIIVGADGVRSTVRNEMWRNSEAAGCAIPDEDKKEIICDWATCFGVSEYRIPLPPGHVGSVVGNGYNAGWMAGKDGRCFTFWTFKLPEETRKVTHNSIPRFTKEEHEREIARAKELLVKIPRKHGLCIDFDQFFDQRDPVHSGITALPHFVLKKWHFGRIVVIGDSSHKFNPIPGQGGMNCLVSTATLINCLQDALGDKLKSSPVWDMAPLDEAFTKLAEMRFEKVKSAVEASEDVMNMMGWGSSYRKILYKVLVPLLPSSVQANDATAVIRGGVALQGWDLPNVPHTVLYEDEERRVRKKKSVTLSPGTLLFAATATAVGGIMAMRATQKHPELLVNGWRTLQSFAV</sequence>